<comment type="caution">
    <text evidence="2">The sequence shown here is derived from an EMBL/GenBank/DDBJ whole genome shotgun (WGS) entry which is preliminary data.</text>
</comment>
<evidence type="ECO:0000259" key="1">
    <source>
        <dbReference type="Pfam" id="PF14129"/>
    </source>
</evidence>
<dbReference type="EMBL" id="QPKV01000002">
    <property type="protein sequence ID" value="RDC58116.1"/>
    <property type="molecule type" value="Genomic_DNA"/>
</dbReference>
<dbReference type="RefSeq" id="WP_115401526.1">
    <property type="nucleotide sequence ID" value="NZ_QPKV01000002.1"/>
</dbReference>
<dbReference type="OrthoDB" id="678784at2"/>
<reference evidence="2 3" key="1">
    <citation type="submission" date="2018-07" db="EMBL/GenBank/DDBJ databases">
        <title>Pedobacter sp. nov., isolated from soil.</title>
        <authorList>
            <person name="Zhou L.Y."/>
            <person name="Du Z.J."/>
        </authorList>
    </citation>
    <scope>NUCLEOTIDE SEQUENCE [LARGE SCALE GENOMIC DNA]</scope>
    <source>
        <strain evidence="2 3">JDX94</strain>
    </source>
</reference>
<evidence type="ECO:0000313" key="3">
    <source>
        <dbReference type="Proteomes" id="UP000253961"/>
    </source>
</evidence>
<name>A0A369Q4W4_9SPHI</name>
<gene>
    <name evidence="2" type="ORF">DU508_03995</name>
</gene>
<dbReference type="Proteomes" id="UP000253961">
    <property type="component" value="Unassembled WGS sequence"/>
</dbReference>
<proteinExistence type="predicted"/>
<accession>A0A369Q4W4</accession>
<evidence type="ECO:0000313" key="2">
    <source>
        <dbReference type="EMBL" id="RDC58116.1"/>
    </source>
</evidence>
<dbReference type="AlphaFoldDB" id="A0A369Q4W4"/>
<protein>
    <submittedName>
        <fullName evidence="2">DUF4296 domain-containing protein</fullName>
    </submittedName>
</protein>
<dbReference type="Pfam" id="PF14129">
    <property type="entry name" value="DUF4296"/>
    <property type="match status" value="1"/>
</dbReference>
<keyword evidence="3" id="KW-1185">Reference proteome</keyword>
<dbReference type="InterPro" id="IPR025381">
    <property type="entry name" value="DUF4296"/>
</dbReference>
<organism evidence="2 3">
    <name type="scientific">Pedobacter chinensis</name>
    <dbReference type="NCBI Taxonomy" id="2282421"/>
    <lineage>
        <taxon>Bacteria</taxon>
        <taxon>Pseudomonadati</taxon>
        <taxon>Bacteroidota</taxon>
        <taxon>Sphingobacteriia</taxon>
        <taxon>Sphingobacteriales</taxon>
        <taxon>Sphingobacteriaceae</taxon>
        <taxon>Pedobacter</taxon>
    </lineage>
</organism>
<dbReference type="PROSITE" id="PS51257">
    <property type="entry name" value="PROKAR_LIPOPROTEIN"/>
    <property type="match status" value="1"/>
</dbReference>
<sequence>MKKLVWVLAVVVLWLGCKQKVPNGIINRDKMEDILYDIHLVDGYLSTIYMQDSARKVGAAYYNGIYKKYNTDSVQYTRSLTYYNGNPEVLQEIYKGIAKKLEDQKIKMQKADSLIQKKRFRADSLKIIKNFKTDSLAIRKKMKPDSLSKAKADAQIKKRKAQADSLLNSKKGRELQVVPTLVQ</sequence>
<feature type="domain" description="DUF4296" evidence="1">
    <location>
        <begin position="22"/>
        <end position="105"/>
    </location>
</feature>